<dbReference type="GO" id="GO:0006487">
    <property type="term" value="P:protein N-linked glycosylation"/>
    <property type="evidence" value="ECO:0007669"/>
    <property type="project" value="TreeGrafter"/>
</dbReference>
<accession>A0A0B7JZ87</accession>
<comment type="similarity">
    <text evidence="7">Belongs to the ANP1/MMN9/VAN1 family.</text>
</comment>
<sequence length="405" mass="46335">MLLPKGGLQWKAARARLPPLRALWNVVARTRFILLVLVTGIVLLLWRGIRSSAGEMQSFYCWGPSKPPMEMSQNEYARWNAHLQTPLLFNHHKPLEVDSKTIEHVDLNKIKSTRTALINEERILIVTPLKDAAPYLSKHFELLAELTYPHHLIDLAFLVSDSSDDTLAVLASELDRIQQRPDQIPFRSAMIVEKDFGYVLSQNVEYRHSFEAQGPRRKILGKARNYLLSAALKPEHSWVYWRDVDIIDSPAGILEDFIAHDKDILVPNVWFHRYENGVDIEGRFDYNSWVESDKGLRLASSLDKDVVLAEGYKQYQTGRTYMCLMGDWRENKDEELELDGIGGVNIVVKADVHRSGINFPSYAFENQAETEGFAKMAKRAGYQVVGLPNYVVWHIDTAEKKGNMV</sequence>
<dbReference type="InterPro" id="IPR052086">
    <property type="entry name" value="Mannan_Polymerase_Subunit"/>
</dbReference>
<evidence type="ECO:0000256" key="8">
    <source>
        <dbReference type="SAM" id="Phobius"/>
    </source>
</evidence>
<evidence type="ECO:0000313" key="9">
    <source>
        <dbReference type="EMBL" id="CEO47975.1"/>
    </source>
</evidence>
<dbReference type="Gene3D" id="3.90.550.10">
    <property type="entry name" value="Spore Coat Polysaccharide Biosynthesis Protein SpsA, Chain A"/>
    <property type="match status" value="1"/>
</dbReference>
<keyword evidence="6 8" id="KW-0472">Membrane</keyword>
<keyword evidence="4 8" id="KW-1133">Transmembrane helix</keyword>
<dbReference type="PANTHER" id="PTHR43083:SF4">
    <property type="entry name" value="N-GLYCOSYL-TRANSFERASE (AFU_ORTHOLOGUE AFUA_4G06870)"/>
    <property type="match status" value="1"/>
</dbReference>
<dbReference type="GO" id="GO:0000032">
    <property type="term" value="P:cell wall mannoprotein biosynthetic process"/>
    <property type="evidence" value="ECO:0007669"/>
    <property type="project" value="TreeGrafter"/>
</dbReference>
<proteinExistence type="inferred from homology"/>
<protein>
    <recommendedName>
        <fullName evidence="10">Mannan polymerase II complex ANP1 subunit</fullName>
    </recommendedName>
</protein>
<dbReference type="AlphaFoldDB" id="A0A0B7JZ87"/>
<evidence type="ECO:0000256" key="7">
    <source>
        <dbReference type="ARBA" id="ARBA00037964"/>
    </source>
</evidence>
<evidence type="ECO:0000256" key="3">
    <source>
        <dbReference type="ARBA" id="ARBA00022968"/>
    </source>
</evidence>
<keyword evidence="3" id="KW-0735">Signal-anchor</keyword>
<name>A0A0B7JZ87_BIOOC</name>
<evidence type="ECO:0000256" key="1">
    <source>
        <dbReference type="ARBA" id="ARBA00004323"/>
    </source>
</evidence>
<dbReference type="PANTHER" id="PTHR43083">
    <property type="entry name" value="MANNAN POLYMERASE II"/>
    <property type="match status" value="1"/>
</dbReference>
<evidence type="ECO:0000256" key="2">
    <source>
        <dbReference type="ARBA" id="ARBA00022692"/>
    </source>
</evidence>
<feature type="transmembrane region" description="Helical" evidence="8">
    <location>
        <begin position="26"/>
        <end position="46"/>
    </location>
</feature>
<comment type="subcellular location">
    <subcellularLocation>
        <location evidence="1">Golgi apparatus membrane</location>
        <topology evidence="1">Single-pass type II membrane protein</topology>
    </subcellularLocation>
</comment>
<dbReference type="GO" id="GO:0000136">
    <property type="term" value="C:mannan polymerase complex"/>
    <property type="evidence" value="ECO:0007669"/>
    <property type="project" value="TreeGrafter"/>
</dbReference>
<dbReference type="FunFam" id="3.90.550.10:FF:000017">
    <property type="entry name" value="Mannan polymerase II complex ANP1 subunit"/>
    <property type="match status" value="1"/>
</dbReference>
<evidence type="ECO:0000256" key="6">
    <source>
        <dbReference type="ARBA" id="ARBA00023136"/>
    </source>
</evidence>
<dbReference type="GO" id="GO:0000009">
    <property type="term" value="F:alpha-1,6-mannosyltransferase activity"/>
    <property type="evidence" value="ECO:0007669"/>
    <property type="project" value="TreeGrafter"/>
</dbReference>
<gene>
    <name evidence="9" type="ORF">BN869_000004031_1</name>
</gene>
<dbReference type="Pfam" id="PF03452">
    <property type="entry name" value="Anp1"/>
    <property type="match status" value="1"/>
</dbReference>
<keyword evidence="2 8" id="KW-0812">Transmembrane</keyword>
<evidence type="ECO:0000256" key="5">
    <source>
        <dbReference type="ARBA" id="ARBA00023034"/>
    </source>
</evidence>
<evidence type="ECO:0008006" key="10">
    <source>
        <dbReference type="Google" id="ProtNLM"/>
    </source>
</evidence>
<keyword evidence="5" id="KW-0333">Golgi apparatus</keyword>
<dbReference type="InterPro" id="IPR029044">
    <property type="entry name" value="Nucleotide-diphossugar_trans"/>
</dbReference>
<reference evidence="9" key="1">
    <citation type="submission" date="2015-01" db="EMBL/GenBank/DDBJ databases">
        <authorList>
            <person name="Durling Mikael"/>
        </authorList>
    </citation>
    <scope>NUCLEOTIDE SEQUENCE</scope>
</reference>
<evidence type="ECO:0000256" key="4">
    <source>
        <dbReference type="ARBA" id="ARBA00022989"/>
    </source>
</evidence>
<dbReference type="SUPFAM" id="SSF53448">
    <property type="entry name" value="Nucleotide-diphospho-sugar transferases"/>
    <property type="match status" value="1"/>
</dbReference>
<organism evidence="9">
    <name type="scientific">Bionectria ochroleuca</name>
    <name type="common">Gliocladium roseum</name>
    <dbReference type="NCBI Taxonomy" id="29856"/>
    <lineage>
        <taxon>Eukaryota</taxon>
        <taxon>Fungi</taxon>
        <taxon>Dikarya</taxon>
        <taxon>Ascomycota</taxon>
        <taxon>Pezizomycotina</taxon>
        <taxon>Sordariomycetes</taxon>
        <taxon>Hypocreomycetidae</taxon>
        <taxon>Hypocreales</taxon>
        <taxon>Bionectriaceae</taxon>
        <taxon>Clonostachys</taxon>
    </lineage>
</organism>
<dbReference type="EMBL" id="CDPU01000009">
    <property type="protein sequence ID" value="CEO47975.1"/>
    <property type="molecule type" value="Genomic_DNA"/>
</dbReference>